<dbReference type="Proteomes" id="UP000490800">
    <property type="component" value="Unassembled WGS sequence"/>
</dbReference>
<accession>A0A7X3JYD4</accession>
<feature type="domain" description="Carrier" evidence="1">
    <location>
        <begin position="2"/>
        <end position="79"/>
    </location>
</feature>
<dbReference type="InterPro" id="IPR009081">
    <property type="entry name" value="PP-bd_ACP"/>
</dbReference>
<dbReference type="EMBL" id="RHLK01000002">
    <property type="protein sequence ID" value="MVO98867.1"/>
    <property type="molecule type" value="Genomic_DNA"/>
</dbReference>
<comment type="caution">
    <text evidence="2">The sequence shown here is derived from an EMBL/GenBank/DDBJ whole genome shotgun (WGS) entry which is preliminary data.</text>
</comment>
<organism evidence="2 3">
    <name type="scientific">Paenibacillus lutrae</name>
    <dbReference type="NCBI Taxonomy" id="2078573"/>
    <lineage>
        <taxon>Bacteria</taxon>
        <taxon>Bacillati</taxon>
        <taxon>Bacillota</taxon>
        <taxon>Bacilli</taxon>
        <taxon>Bacillales</taxon>
        <taxon>Paenibacillaceae</taxon>
        <taxon>Paenibacillus</taxon>
    </lineage>
</organism>
<evidence type="ECO:0000313" key="2">
    <source>
        <dbReference type="EMBL" id="MVO98867.1"/>
    </source>
</evidence>
<protein>
    <submittedName>
        <fullName evidence="2">Acyl carrier protein</fullName>
    </submittedName>
</protein>
<dbReference type="AlphaFoldDB" id="A0A7X3JYD4"/>
<dbReference type="SUPFAM" id="SSF47336">
    <property type="entry name" value="ACP-like"/>
    <property type="match status" value="1"/>
</dbReference>
<reference evidence="2 3" key="1">
    <citation type="journal article" date="2019" name="Microorganisms">
        <title>Paenibacillus lutrae sp. nov., A Chitinolytic Species Isolated from A River Otter in Castril Natural Park, Granada, Spain.</title>
        <authorList>
            <person name="Rodriguez M."/>
            <person name="Reina J.C."/>
            <person name="Bejar V."/>
            <person name="Llamas I."/>
        </authorList>
    </citation>
    <scope>NUCLEOTIDE SEQUENCE [LARGE SCALE GENOMIC DNA]</scope>
    <source>
        <strain evidence="2 3">N10</strain>
    </source>
</reference>
<dbReference type="Pfam" id="PF00550">
    <property type="entry name" value="PP-binding"/>
    <property type="match status" value="1"/>
</dbReference>
<evidence type="ECO:0000259" key="1">
    <source>
        <dbReference type="PROSITE" id="PS50075"/>
    </source>
</evidence>
<dbReference type="Gene3D" id="1.10.1200.10">
    <property type="entry name" value="ACP-like"/>
    <property type="match status" value="1"/>
</dbReference>
<sequence>MSVKKQVCVLLSDQGCGVLPVDEIGEDMGLFEIGFDSLRYMEFIVLLEEHYGIQWPDDALEISSATKVKDMIGVLEGCL</sequence>
<dbReference type="RefSeq" id="WP_166541830.1">
    <property type="nucleotide sequence ID" value="NZ_RHLK01000002.1"/>
</dbReference>
<name>A0A7X3JYD4_9BACL</name>
<proteinExistence type="predicted"/>
<dbReference type="PROSITE" id="PS50075">
    <property type="entry name" value="CARRIER"/>
    <property type="match status" value="1"/>
</dbReference>
<evidence type="ECO:0000313" key="3">
    <source>
        <dbReference type="Proteomes" id="UP000490800"/>
    </source>
</evidence>
<keyword evidence="3" id="KW-1185">Reference proteome</keyword>
<gene>
    <name evidence="2" type="ORF">EDM21_04930</name>
</gene>
<dbReference type="InterPro" id="IPR036736">
    <property type="entry name" value="ACP-like_sf"/>
</dbReference>